<keyword evidence="2" id="KW-0472">Membrane</keyword>
<reference evidence="4 5" key="1">
    <citation type="submission" date="2014-02" db="EMBL/GenBank/DDBJ databases">
        <title>Transposable element dynamics among asymbiotic and ectomycorrhizal Amanita fungi.</title>
        <authorList>
            <consortium name="DOE Joint Genome Institute"/>
            <person name="Hess J."/>
            <person name="Skrede I."/>
            <person name="Wolfe B."/>
            <person name="LaButti K."/>
            <person name="Ohm R.A."/>
            <person name="Grigoriev I.V."/>
            <person name="Pringle A."/>
        </authorList>
    </citation>
    <scope>NUCLEOTIDE SEQUENCE [LARGE SCALE GENOMIC DNA]</scope>
    <source>
        <strain evidence="4 5">SKay4041</strain>
    </source>
</reference>
<keyword evidence="3" id="KW-0732">Signal</keyword>
<evidence type="ECO:0000313" key="4">
    <source>
        <dbReference type="EMBL" id="PFH52249.1"/>
    </source>
</evidence>
<keyword evidence="2" id="KW-1133">Transmembrane helix</keyword>
<evidence type="ECO:0000256" key="1">
    <source>
        <dbReference type="SAM" id="MobiDB-lite"/>
    </source>
</evidence>
<feature type="transmembrane region" description="Helical" evidence="2">
    <location>
        <begin position="145"/>
        <end position="165"/>
    </location>
</feature>
<dbReference type="EMBL" id="KZ301980">
    <property type="protein sequence ID" value="PFH52249.1"/>
    <property type="molecule type" value="Genomic_DNA"/>
</dbReference>
<evidence type="ECO:0000256" key="2">
    <source>
        <dbReference type="SAM" id="Phobius"/>
    </source>
</evidence>
<feature type="region of interest" description="Disordered" evidence="1">
    <location>
        <begin position="85"/>
        <end position="106"/>
    </location>
</feature>
<dbReference type="Proteomes" id="UP000242287">
    <property type="component" value="Unassembled WGS sequence"/>
</dbReference>
<organism evidence="4 5">
    <name type="scientific">Amanita thiersii Skay4041</name>
    <dbReference type="NCBI Taxonomy" id="703135"/>
    <lineage>
        <taxon>Eukaryota</taxon>
        <taxon>Fungi</taxon>
        <taxon>Dikarya</taxon>
        <taxon>Basidiomycota</taxon>
        <taxon>Agaricomycotina</taxon>
        <taxon>Agaricomycetes</taxon>
        <taxon>Agaricomycetidae</taxon>
        <taxon>Agaricales</taxon>
        <taxon>Pluteineae</taxon>
        <taxon>Amanitaceae</taxon>
        <taxon>Amanita</taxon>
    </lineage>
</organism>
<evidence type="ECO:0000313" key="5">
    <source>
        <dbReference type="Proteomes" id="UP000242287"/>
    </source>
</evidence>
<proteinExistence type="predicted"/>
<keyword evidence="5" id="KW-1185">Reference proteome</keyword>
<feature type="region of interest" description="Disordered" evidence="1">
    <location>
        <begin position="219"/>
        <end position="274"/>
    </location>
</feature>
<protein>
    <submittedName>
        <fullName evidence="4">Uncharacterized protein</fullName>
    </submittedName>
</protein>
<dbReference type="AlphaFoldDB" id="A0A2A9NNY5"/>
<accession>A0A2A9NNY5</accession>
<feature type="signal peptide" evidence="3">
    <location>
        <begin position="1"/>
        <end position="20"/>
    </location>
</feature>
<dbReference type="OrthoDB" id="3266475at2759"/>
<gene>
    <name evidence="4" type="ORF">AMATHDRAFT_2255</name>
</gene>
<sequence>MRIEASLFVLPFIFVVYATAIPISKRGLADIFNTLVPQPSVHELAPTPTSHTVVTDQQAHNTGITPTTASITTLLMETGKTYTSTQTHVTTGTEQQTWGASWPTGSTSTTSFNTWKASATGVGETGGYAQDASHMPPGEATEWKVIGITVLCITFVGSIMLAAFFSDTWIGLVKDVCLGGNRRKQRMGEENLVPDWEKRTWEYKLADEEGHRYPSVSASLQSMAKAQHTGQPSSLAGGSPTVTVPPSSYLADFDPHPLDPLFRRPSCRDMNGGQ</sequence>
<keyword evidence="2" id="KW-0812">Transmembrane</keyword>
<feature type="chain" id="PRO_5012857641" evidence="3">
    <location>
        <begin position="21"/>
        <end position="274"/>
    </location>
</feature>
<name>A0A2A9NNY5_9AGAR</name>
<feature type="compositionally biased region" description="Polar residues" evidence="1">
    <location>
        <begin position="219"/>
        <end position="246"/>
    </location>
</feature>
<evidence type="ECO:0000256" key="3">
    <source>
        <dbReference type="SAM" id="SignalP"/>
    </source>
</evidence>